<proteinExistence type="predicted"/>
<keyword evidence="1" id="KW-1133">Transmembrane helix</keyword>
<sequence length="110" mass="12828">MRSEESDNPIFAAWNPAVLFVVRPLFAIAFVFSFIALSWFVAWKTVLVHVPVVQEIFGLRKKKFKPKPSTRQRISRFYNSQSSSSLLFGIFTVFAWFGSMTELLIYCWDH</sequence>
<organism evidence="2 3">
    <name type="scientific">Carex littledalei</name>
    <dbReference type="NCBI Taxonomy" id="544730"/>
    <lineage>
        <taxon>Eukaryota</taxon>
        <taxon>Viridiplantae</taxon>
        <taxon>Streptophyta</taxon>
        <taxon>Embryophyta</taxon>
        <taxon>Tracheophyta</taxon>
        <taxon>Spermatophyta</taxon>
        <taxon>Magnoliopsida</taxon>
        <taxon>Liliopsida</taxon>
        <taxon>Poales</taxon>
        <taxon>Cyperaceae</taxon>
        <taxon>Cyperoideae</taxon>
        <taxon>Cariceae</taxon>
        <taxon>Carex</taxon>
        <taxon>Carex subgen. Euthyceras</taxon>
    </lineage>
</organism>
<evidence type="ECO:0000313" key="2">
    <source>
        <dbReference type="EMBL" id="KAF3337722.1"/>
    </source>
</evidence>
<keyword evidence="1" id="KW-0812">Transmembrane</keyword>
<dbReference type="InterPro" id="IPR031851">
    <property type="entry name" value="DUF4750"/>
</dbReference>
<dbReference type="OrthoDB" id="1931171at2759"/>
<keyword evidence="1" id="KW-0472">Membrane</keyword>
<dbReference type="AlphaFoldDB" id="A0A833VFG8"/>
<dbReference type="Pfam" id="PF15938">
    <property type="entry name" value="DUF4750"/>
    <property type="match status" value="1"/>
</dbReference>
<reference evidence="2" key="1">
    <citation type="submission" date="2020-01" db="EMBL/GenBank/DDBJ databases">
        <title>Genome sequence of Kobresia littledalei, the first chromosome-level genome in the family Cyperaceae.</title>
        <authorList>
            <person name="Qu G."/>
        </authorList>
    </citation>
    <scope>NUCLEOTIDE SEQUENCE</scope>
    <source>
        <strain evidence="2">C.B.Clarke</strain>
        <tissue evidence="2">Leaf</tissue>
    </source>
</reference>
<dbReference type="EMBL" id="SWLB01000006">
    <property type="protein sequence ID" value="KAF3337722.1"/>
    <property type="molecule type" value="Genomic_DNA"/>
</dbReference>
<comment type="caution">
    <text evidence="2">The sequence shown here is derived from an EMBL/GenBank/DDBJ whole genome shotgun (WGS) entry which is preliminary data.</text>
</comment>
<dbReference type="Proteomes" id="UP000623129">
    <property type="component" value="Unassembled WGS sequence"/>
</dbReference>
<keyword evidence="3" id="KW-1185">Reference proteome</keyword>
<evidence type="ECO:0000313" key="3">
    <source>
        <dbReference type="Proteomes" id="UP000623129"/>
    </source>
</evidence>
<dbReference type="PANTHER" id="PTHR37192:SF2">
    <property type="entry name" value="TRANSMEMBRANE PROTEIN"/>
    <property type="match status" value="1"/>
</dbReference>
<protein>
    <submittedName>
        <fullName evidence="2">Uncharacterized protein</fullName>
    </submittedName>
</protein>
<dbReference type="PANTHER" id="PTHR37192">
    <property type="entry name" value="TRANSMEMBRANE PROTEIN"/>
    <property type="match status" value="1"/>
</dbReference>
<feature type="transmembrane region" description="Helical" evidence="1">
    <location>
        <begin position="20"/>
        <end position="42"/>
    </location>
</feature>
<accession>A0A833VFG8</accession>
<feature type="transmembrane region" description="Helical" evidence="1">
    <location>
        <begin position="86"/>
        <end position="108"/>
    </location>
</feature>
<name>A0A833VFG8_9POAL</name>
<evidence type="ECO:0000256" key="1">
    <source>
        <dbReference type="SAM" id="Phobius"/>
    </source>
</evidence>
<gene>
    <name evidence="2" type="ORF">FCM35_KLT18309</name>
</gene>